<dbReference type="InterPro" id="IPR036864">
    <property type="entry name" value="Zn2-C6_fun-type_DNA-bd_sf"/>
</dbReference>
<organism evidence="5 6">
    <name type="scientific">Ophiobolus disseminans</name>
    <dbReference type="NCBI Taxonomy" id="1469910"/>
    <lineage>
        <taxon>Eukaryota</taxon>
        <taxon>Fungi</taxon>
        <taxon>Dikarya</taxon>
        <taxon>Ascomycota</taxon>
        <taxon>Pezizomycotina</taxon>
        <taxon>Dothideomycetes</taxon>
        <taxon>Pleosporomycetidae</taxon>
        <taxon>Pleosporales</taxon>
        <taxon>Pleosporineae</taxon>
        <taxon>Phaeosphaeriaceae</taxon>
        <taxon>Ophiobolus</taxon>
    </lineage>
</organism>
<evidence type="ECO:0000256" key="3">
    <source>
        <dbReference type="SAM" id="MobiDB-lite"/>
    </source>
</evidence>
<dbReference type="PANTHER" id="PTHR37534">
    <property type="entry name" value="TRANSCRIPTIONAL ACTIVATOR PROTEIN UGA3"/>
    <property type="match status" value="1"/>
</dbReference>
<dbReference type="AlphaFoldDB" id="A0A6A6ZVG8"/>
<feature type="domain" description="Zn(2)-C6 fungal-type" evidence="4">
    <location>
        <begin position="108"/>
        <end position="138"/>
    </location>
</feature>
<dbReference type="SUPFAM" id="SSF57701">
    <property type="entry name" value="Zn2/Cys6 DNA-binding domain"/>
    <property type="match status" value="1"/>
</dbReference>
<dbReference type="Proteomes" id="UP000799424">
    <property type="component" value="Unassembled WGS sequence"/>
</dbReference>
<feature type="compositionally biased region" description="Acidic residues" evidence="3">
    <location>
        <begin position="181"/>
        <end position="193"/>
    </location>
</feature>
<feature type="region of interest" description="Disordered" evidence="3">
    <location>
        <begin position="141"/>
        <end position="246"/>
    </location>
</feature>
<dbReference type="GO" id="GO:0000976">
    <property type="term" value="F:transcription cis-regulatory region binding"/>
    <property type="evidence" value="ECO:0007669"/>
    <property type="project" value="TreeGrafter"/>
</dbReference>
<dbReference type="GO" id="GO:0005634">
    <property type="term" value="C:nucleus"/>
    <property type="evidence" value="ECO:0007669"/>
    <property type="project" value="UniProtKB-SubCell"/>
</dbReference>
<evidence type="ECO:0000256" key="2">
    <source>
        <dbReference type="ARBA" id="ARBA00023242"/>
    </source>
</evidence>
<evidence type="ECO:0000313" key="5">
    <source>
        <dbReference type="EMBL" id="KAF2824347.1"/>
    </source>
</evidence>
<feature type="compositionally biased region" description="Polar residues" evidence="3">
    <location>
        <begin position="694"/>
        <end position="712"/>
    </location>
</feature>
<evidence type="ECO:0000256" key="1">
    <source>
        <dbReference type="ARBA" id="ARBA00004123"/>
    </source>
</evidence>
<accession>A0A6A6ZVG8</accession>
<evidence type="ECO:0000313" key="6">
    <source>
        <dbReference type="Proteomes" id="UP000799424"/>
    </source>
</evidence>
<dbReference type="InterPro" id="IPR001138">
    <property type="entry name" value="Zn2Cys6_DnaBD"/>
</dbReference>
<dbReference type="InterPro" id="IPR021858">
    <property type="entry name" value="Fun_TF"/>
</dbReference>
<keyword evidence="6" id="KW-1185">Reference proteome</keyword>
<feature type="compositionally biased region" description="Low complexity" evidence="3">
    <location>
        <begin position="146"/>
        <end position="165"/>
    </location>
</feature>
<dbReference type="Pfam" id="PF11951">
    <property type="entry name" value="Fungal_trans_2"/>
    <property type="match status" value="1"/>
</dbReference>
<dbReference type="EMBL" id="MU006230">
    <property type="protein sequence ID" value="KAF2824347.1"/>
    <property type="molecule type" value="Genomic_DNA"/>
</dbReference>
<dbReference type="OrthoDB" id="5278208at2759"/>
<dbReference type="PROSITE" id="PS50048">
    <property type="entry name" value="ZN2_CY6_FUNGAL_2"/>
    <property type="match status" value="1"/>
</dbReference>
<dbReference type="PROSITE" id="PS00463">
    <property type="entry name" value="ZN2_CY6_FUNGAL_1"/>
    <property type="match status" value="1"/>
</dbReference>
<gene>
    <name evidence="5" type="ORF">CC86DRAFT_54450</name>
</gene>
<reference evidence="5" key="1">
    <citation type="journal article" date="2020" name="Stud. Mycol.">
        <title>101 Dothideomycetes genomes: a test case for predicting lifestyles and emergence of pathogens.</title>
        <authorList>
            <person name="Haridas S."/>
            <person name="Albert R."/>
            <person name="Binder M."/>
            <person name="Bloem J."/>
            <person name="Labutti K."/>
            <person name="Salamov A."/>
            <person name="Andreopoulos B."/>
            <person name="Baker S."/>
            <person name="Barry K."/>
            <person name="Bills G."/>
            <person name="Bluhm B."/>
            <person name="Cannon C."/>
            <person name="Castanera R."/>
            <person name="Culley D."/>
            <person name="Daum C."/>
            <person name="Ezra D."/>
            <person name="Gonzalez J."/>
            <person name="Henrissat B."/>
            <person name="Kuo A."/>
            <person name="Liang C."/>
            <person name="Lipzen A."/>
            <person name="Lutzoni F."/>
            <person name="Magnuson J."/>
            <person name="Mondo S."/>
            <person name="Nolan M."/>
            <person name="Ohm R."/>
            <person name="Pangilinan J."/>
            <person name="Park H.-J."/>
            <person name="Ramirez L."/>
            <person name="Alfaro M."/>
            <person name="Sun H."/>
            <person name="Tritt A."/>
            <person name="Yoshinaga Y."/>
            <person name="Zwiers L.-H."/>
            <person name="Turgeon B."/>
            <person name="Goodwin S."/>
            <person name="Spatafora J."/>
            <person name="Crous P."/>
            <person name="Grigoriev I."/>
        </authorList>
    </citation>
    <scope>NUCLEOTIDE SEQUENCE</scope>
    <source>
        <strain evidence="5">CBS 113818</strain>
    </source>
</reference>
<feature type="compositionally biased region" description="Polar residues" evidence="3">
    <location>
        <begin position="207"/>
        <end position="229"/>
    </location>
</feature>
<keyword evidence="2" id="KW-0539">Nucleus</keyword>
<dbReference type="Gene3D" id="4.10.240.10">
    <property type="entry name" value="Zn(2)-C6 fungal-type DNA-binding domain"/>
    <property type="match status" value="1"/>
</dbReference>
<dbReference type="CDD" id="cd00067">
    <property type="entry name" value="GAL4"/>
    <property type="match status" value="1"/>
</dbReference>
<evidence type="ECO:0000259" key="4">
    <source>
        <dbReference type="PROSITE" id="PS50048"/>
    </source>
</evidence>
<name>A0A6A6ZVG8_9PLEO</name>
<sequence>MSGYYPGHNIPPQYYNVDPNAIPNPNVQHGPPGMIPQNPYAPGLSDNPFHLGVPGPFVQYADPHLQPTYVDQYEDVSGPLGSAQGANSRARRRPNPGEQVKHRRTRSGCFTCRQRRVKCDENHPICERCRKGNRECIYPDTQSVQKSSRSGSKSSKSSAAEGASSPEDHDEDDKDRLPAILDDEEDEDYDYDEGLMSGSQDTRDSSHTPGSTILDQSTSPSTEASSTVPPTARPPLSRKGSAQHTAKLVPPLKSSLSKTLDVQFYLDYFRNHITVHHYSLKRDTHNFLKGDFLAHAMKFEPLKYAVAGYAAYFHTLSQPEGRMSTFLHFYNESVSRLRATITKNKKQGLATFLTILQLASIEEMLGDWVNLMGHQKAAFDMLTKLYTPKSITQSDFLLKISLWYIRFDLFVGFQSGGESVLSRDWFEAVHECYVQKVRDNPDDIGFRYEERFAYSRLVAKDSNDLFARTQKGLISPQDFMAQLPVLREKVEGLRPNIPAGLLSSEYSVKDMPGKPDPEDIVNPYESDVIWSGPLFTTNFLMLDIWGIVFMFNISEAMALRKPFSPELMTEAYKAVQVFEAMCAYPDAPMGTLLEAQVSFAIAFLFLPKDQKTTQWCRRTFAKIEASGYIYSDVLRHRMLEAMGAAPSDWWLPNDEACPPIIRSIKDFIKERTGTTPPKDQVSDDLREMRGIFNSLTISDSPPSDNMTVTSADSAPAGMPGGSPDWASGYGSDRKSSSAEAYGSQYSNQ</sequence>
<dbReference type="SMART" id="SM00066">
    <property type="entry name" value="GAL4"/>
    <property type="match status" value="1"/>
</dbReference>
<proteinExistence type="predicted"/>
<comment type="subcellular location">
    <subcellularLocation>
        <location evidence="1">Nucleus</location>
    </subcellularLocation>
</comment>
<feature type="region of interest" description="Disordered" evidence="3">
    <location>
        <begin position="694"/>
        <end position="748"/>
    </location>
</feature>
<feature type="region of interest" description="Disordered" evidence="3">
    <location>
        <begin position="75"/>
        <end position="106"/>
    </location>
</feature>
<dbReference type="PANTHER" id="PTHR37534:SF10">
    <property type="entry name" value="ZN(II)2CYS6 TRANSCRIPTION FACTOR (EUROFUNG)"/>
    <property type="match status" value="1"/>
</dbReference>
<protein>
    <recommendedName>
        <fullName evidence="4">Zn(2)-C6 fungal-type domain-containing protein</fullName>
    </recommendedName>
</protein>
<dbReference type="Pfam" id="PF00172">
    <property type="entry name" value="Zn_clus"/>
    <property type="match status" value="1"/>
</dbReference>
<dbReference type="GO" id="GO:0000981">
    <property type="term" value="F:DNA-binding transcription factor activity, RNA polymerase II-specific"/>
    <property type="evidence" value="ECO:0007669"/>
    <property type="project" value="InterPro"/>
</dbReference>
<dbReference type="GO" id="GO:0008270">
    <property type="term" value="F:zinc ion binding"/>
    <property type="evidence" value="ECO:0007669"/>
    <property type="project" value="InterPro"/>
</dbReference>
<dbReference type="GO" id="GO:0045944">
    <property type="term" value="P:positive regulation of transcription by RNA polymerase II"/>
    <property type="evidence" value="ECO:0007669"/>
    <property type="project" value="TreeGrafter"/>
</dbReference>